<keyword evidence="1" id="KW-0732">Signal</keyword>
<organism evidence="2 3">
    <name type="scientific">Tropilaelaps mercedesae</name>
    <dbReference type="NCBI Taxonomy" id="418985"/>
    <lineage>
        <taxon>Eukaryota</taxon>
        <taxon>Metazoa</taxon>
        <taxon>Ecdysozoa</taxon>
        <taxon>Arthropoda</taxon>
        <taxon>Chelicerata</taxon>
        <taxon>Arachnida</taxon>
        <taxon>Acari</taxon>
        <taxon>Parasitiformes</taxon>
        <taxon>Mesostigmata</taxon>
        <taxon>Gamasina</taxon>
        <taxon>Dermanyssoidea</taxon>
        <taxon>Laelapidae</taxon>
        <taxon>Tropilaelaps</taxon>
    </lineage>
</organism>
<feature type="signal peptide" evidence="1">
    <location>
        <begin position="1"/>
        <end position="20"/>
    </location>
</feature>
<dbReference type="InParanoid" id="A0A1V9XFS9"/>
<protein>
    <submittedName>
        <fullName evidence="2">Uncharacterized protein</fullName>
    </submittedName>
</protein>
<dbReference type="AlphaFoldDB" id="A0A1V9XFS9"/>
<evidence type="ECO:0000313" key="3">
    <source>
        <dbReference type="Proteomes" id="UP000192247"/>
    </source>
</evidence>
<name>A0A1V9XFS9_9ACAR</name>
<gene>
    <name evidence="2" type="ORF">BIW11_10502</name>
</gene>
<proteinExistence type="predicted"/>
<evidence type="ECO:0000256" key="1">
    <source>
        <dbReference type="SAM" id="SignalP"/>
    </source>
</evidence>
<comment type="caution">
    <text evidence="2">The sequence shown here is derived from an EMBL/GenBank/DDBJ whole genome shotgun (WGS) entry which is preliminary data.</text>
</comment>
<keyword evidence="3" id="KW-1185">Reference proteome</keyword>
<dbReference type="Gene3D" id="3.15.10.50">
    <property type="match status" value="1"/>
</dbReference>
<dbReference type="OrthoDB" id="6419576at2759"/>
<accession>A0A1V9XFS9</accession>
<sequence>MRLVIVCALGVLAVCTSVQAVTELGDVFFDAMIGQIRNMDVVRILTVDDIRFGFEKKMGPFVLHGETKLHDGVVTGLDTMHRIGNGSVQLFNDSSMRIKGELGMGVVEFTYRGTVTFMDFGPSVKMDAYTSYVGVNTEINRDPDGNMQVIYFKIREMEALKVQFSGLGPITWVGNLLARPVLRYLKPIIKKAVEITARRIIEKKLPEILENVEFE</sequence>
<feature type="chain" id="PRO_5012009047" evidence="1">
    <location>
        <begin position="21"/>
        <end position="215"/>
    </location>
</feature>
<dbReference type="EMBL" id="MNPL01012204">
    <property type="protein sequence ID" value="OQR72253.1"/>
    <property type="molecule type" value="Genomic_DNA"/>
</dbReference>
<reference evidence="2 3" key="1">
    <citation type="journal article" date="2017" name="Gigascience">
        <title>Draft genome of the honey bee ectoparasitic mite, Tropilaelaps mercedesae, is shaped by the parasitic life history.</title>
        <authorList>
            <person name="Dong X."/>
            <person name="Armstrong S.D."/>
            <person name="Xia D."/>
            <person name="Makepeace B.L."/>
            <person name="Darby A.C."/>
            <person name="Kadowaki T."/>
        </authorList>
    </citation>
    <scope>NUCLEOTIDE SEQUENCE [LARGE SCALE GENOMIC DNA]</scope>
    <source>
        <strain evidence="2">Wuxi-XJTLU</strain>
    </source>
</reference>
<evidence type="ECO:0000313" key="2">
    <source>
        <dbReference type="EMBL" id="OQR72253.1"/>
    </source>
</evidence>
<dbReference type="STRING" id="418985.A0A1V9XFS9"/>
<dbReference type="Pfam" id="PF16984">
    <property type="entry name" value="Grp7_allergen"/>
    <property type="match status" value="1"/>
</dbReference>
<dbReference type="Proteomes" id="UP000192247">
    <property type="component" value="Unassembled WGS sequence"/>
</dbReference>
<dbReference type="InterPro" id="IPR038602">
    <property type="entry name" value="Mite_allergen_7_sf"/>
</dbReference>
<dbReference type="InterPro" id="IPR020234">
    <property type="entry name" value="Mite_allergen_group-7"/>
</dbReference>